<comment type="caution">
    <text evidence="5">The sequence shown here is derived from an EMBL/GenBank/DDBJ whole genome shotgun (WGS) entry which is preliminary data.</text>
</comment>
<reference evidence="5" key="2">
    <citation type="submission" date="2020-09" db="EMBL/GenBank/DDBJ databases">
        <authorList>
            <person name="Sun Q."/>
            <person name="Ohkuma M."/>
        </authorList>
    </citation>
    <scope>NUCLEOTIDE SEQUENCE</scope>
    <source>
        <strain evidence="5">JCM 12862</strain>
    </source>
</reference>
<evidence type="ECO:0000313" key="5">
    <source>
        <dbReference type="EMBL" id="GGK35309.1"/>
    </source>
</evidence>
<proteinExistence type="inferred from homology"/>
<feature type="domain" description="GFO/IDH/MocA-like oxidoreductase" evidence="4">
    <location>
        <begin position="144"/>
        <end position="255"/>
    </location>
</feature>
<dbReference type="Pfam" id="PF01408">
    <property type="entry name" value="GFO_IDH_MocA"/>
    <property type="match status" value="1"/>
</dbReference>
<dbReference type="SUPFAM" id="SSF51735">
    <property type="entry name" value="NAD(P)-binding Rossmann-fold domains"/>
    <property type="match status" value="1"/>
</dbReference>
<feature type="domain" description="Gfo/Idh/MocA-like oxidoreductase N-terminal" evidence="3">
    <location>
        <begin position="13"/>
        <end position="130"/>
    </location>
</feature>
<comment type="similarity">
    <text evidence="1">Belongs to the Gfo/Idh/MocA family.</text>
</comment>
<keyword evidence="6" id="KW-1185">Reference proteome</keyword>
<dbReference type="InterPro" id="IPR036291">
    <property type="entry name" value="NAD(P)-bd_dom_sf"/>
</dbReference>
<evidence type="ECO:0000313" key="6">
    <source>
        <dbReference type="Proteomes" id="UP000612329"/>
    </source>
</evidence>
<accession>A0A8J3FJ65</accession>
<dbReference type="Proteomes" id="UP000612329">
    <property type="component" value="Unassembled WGS sequence"/>
</dbReference>
<protein>
    <submittedName>
        <fullName evidence="5">Dehydrogenase</fullName>
    </submittedName>
</protein>
<dbReference type="GO" id="GO:0000166">
    <property type="term" value="F:nucleotide binding"/>
    <property type="evidence" value="ECO:0007669"/>
    <property type="project" value="InterPro"/>
</dbReference>
<gene>
    <name evidence="5" type="ORF">GCM10007962_32130</name>
</gene>
<name>A0A8J3FJ65_9FLAO</name>
<dbReference type="SUPFAM" id="SSF55347">
    <property type="entry name" value="Glyceraldehyde-3-phosphate dehydrogenase-like, C-terminal domain"/>
    <property type="match status" value="1"/>
</dbReference>
<dbReference type="GO" id="GO:0016491">
    <property type="term" value="F:oxidoreductase activity"/>
    <property type="evidence" value="ECO:0007669"/>
    <property type="project" value="UniProtKB-KW"/>
</dbReference>
<dbReference type="InterPro" id="IPR000683">
    <property type="entry name" value="Gfo/Idh/MocA-like_OxRdtase_N"/>
</dbReference>
<dbReference type="Gene3D" id="3.30.360.10">
    <property type="entry name" value="Dihydrodipicolinate Reductase, domain 2"/>
    <property type="match status" value="1"/>
</dbReference>
<dbReference type="EMBL" id="BMNR01000012">
    <property type="protein sequence ID" value="GGK35309.1"/>
    <property type="molecule type" value="Genomic_DNA"/>
</dbReference>
<reference evidence="5" key="1">
    <citation type="journal article" date="2014" name="Int. J. Syst. Evol. Microbiol.">
        <title>Complete genome sequence of Corynebacterium casei LMG S-19264T (=DSM 44701T), isolated from a smear-ripened cheese.</title>
        <authorList>
            <consortium name="US DOE Joint Genome Institute (JGI-PGF)"/>
            <person name="Walter F."/>
            <person name="Albersmeier A."/>
            <person name="Kalinowski J."/>
            <person name="Ruckert C."/>
        </authorList>
    </citation>
    <scope>NUCLEOTIDE SEQUENCE</scope>
    <source>
        <strain evidence="5">JCM 12862</strain>
    </source>
</reference>
<evidence type="ECO:0000256" key="1">
    <source>
        <dbReference type="ARBA" id="ARBA00010928"/>
    </source>
</evidence>
<dbReference type="InterPro" id="IPR055170">
    <property type="entry name" value="GFO_IDH_MocA-like_dom"/>
</dbReference>
<keyword evidence="2" id="KW-0560">Oxidoreductase</keyword>
<evidence type="ECO:0000259" key="3">
    <source>
        <dbReference type="Pfam" id="PF01408"/>
    </source>
</evidence>
<dbReference type="InterPro" id="IPR050984">
    <property type="entry name" value="Gfo/Idh/MocA_domain"/>
</dbReference>
<organism evidence="5 6">
    <name type="scientific">Yeosuana aromativorans</name>
    <dbReference type="NCBI Taxonomy" id="288019"/>
    <lineage>
        <taxon>Bacteria</taxon>
        <taxon>Pseudomonadati</taxon>
        <taxon>Bacteroidota</taxon>
        <taxon>Flavobacteriia</taxon>
        <taxon>Flavobacteriales</taxon>
        <taxon>Flavobacteriaceae</taxon>
        <taxon>Yeosuana</taxon>
    </lineage>
</organism>
<sequence length="331" mass="37407">MTQMKESLQNRKIRWGIIGLGNIAHKFAKDLLTIQDAELYAVGSRSQEKADDFADQYGASKAYSSYEALANDSNVDAVYIATPHALHKDNTLLCLDHGIAVLCEKPFAMNATEVDTMIARAKEKNVLLMEALWTYFLPHYQFVLQELKNKTYGNILKVEASFGFFREFDDNSRLFKKSLGGGSLLDIGIYPIFAALSTLDVPKSIQAKASFFDNSADSSCNITFHYDNNVTANLNSSLLEELPTEAIFYCEKGTIKINRQFHCPSTVSLIVDGKEEIIDFGYNTIGYNYETVHFNKLLRKGKTESDIMTFEFSKQLIKTLDDIRDLVKLHY</sequence>
<dbReference type="PANTHER" id="PTHR22604:SF105">
    <property type="entry name" value="TRANS-1,2-DIHYDROBENZENE-1,2-DIOL DEHYDROGENASE"/>
    <property type="match status" value="1"/>
</dbReference>
<dbReference type="Pfam" id="PF22725">
    <property type="entry name" value="GFO_IDH_MocA_C3"/>
    <property type="match status" value="1"/>
</dbReference>
<dbReference type="Gene3D" id="3.40.50.720">
    <property type="entry name" value="NAD(P)-binding Rossmann-like Domain"/>
    <property type="match status" value="1"/>
</dbReference>
<evidence type="ECO:0000256" key="2">
    <source>
        <dbReference type="ARBA" id="ARBA00023002"/>
    </source>
</evidence>
<dbReference type="AlphaFoldDB" id="A0A8J3FJ65"/>
<evidence type="ECO:0000259" key="4">
    <source>
        <dbReference type="Pfam" id="PF22725"/>
    </source>
</evidence>
<dbReference type="PANTHER" id="PTHR22604">
    <property type="entry name" value="OXIDOREDUCTASES"/>
    <property type="match status" value="1"/>
</dbReference>